<feature type="transmembrane region" description="Helical" evidence="1">
    <location>
        <begin position="20"/>
        <end position="44"/>
    </location>
</feature>
<keyword evidence="3" id="KW-1185">Reference proteome</keyword>
<organism evidence="2 3">
    <name type="scientific">Hyphomonas chukchiensis</name>
    <dbReference type="NCBI Taxonomy" id="1280947"/>
    <lineage>
        <taxon>Bacteria</taxon>
        <taxon>Pseudomonadati</taxon>
        <taxon>Pseudomonadota</taxon>
        <taxon>Alphaproteobacteria</taxon>
        <taxon>Hyphomonadales</taxon>
        <taxon>Hyphomonadaceae</taxon>
        <taxon>Hyphomonas</taxon>
    </lineage>
</organism>
<name>A0A062UCK2_9PROT</name>
<keyword evidence="1" id="KW-1133">Transmembrane helix</keyword>
<dbReference type="PATRIC" id="fig|1280947.3.peg.2871"/>
<dbReference type="EMBL" id="AWFG01000052">
    <property type="protein sequence ID" value="KCZ56042.1"/>
    <property type="molecule type" value="Genomic_DNA"/>
</dbReference>
<comment type="caution">
    <text evidence="2">The sequence shown here is derived from an EMBL/GenBank/DDBJ whole genome shotgun (WGS) entry which is preliminary data.</text>
</comment>
<gene>
    <name evidence="2" type="ORF">HY30_07240</name>
</gene>
<evidence type="ECO:0000256" key="1">
    <source>
        <dbReference type="SAM" id="Phobius"/>
    </source>
</evidence>
<keyword evidence="1" id="KW-0472">Membrane</keyword>
<evidence type="ECO:0000313" key="3">
    <source>
        <dbReference type="Proteomes" id="UP000027190"/>
    </source>
</evidence>
<keyword evidence="1" id="KW-0812">Transmembrane</keyword>
<dbReference type="AlphaFoldDB" id="A0A062UCK2"/>
<proteinExistence type="predicted"/>
<sequence>MHPEAGYIHNGAPDKWPVWARLLIIVSLSALMWAGIIAGMVSLFG</sequence>
<dbReference type="STRING" id="1280947.HY30_07240"/>
<protein>
    <submittedName>
        <fullName evidence="2">Uncharacterized protein</fullName>
    </submittedName>
</protein>
<dbReference type="Proteomes" id="UP000027190">
    <property type="component" value="Unassembled WGS sequence"/>
</dbReference>
<evidence type="ECO:0000313" key="2">
    <source>
        <dbReference type="EMBL" id="KCZ56042.1"/>
    </source>
</evidence>
<accession>A0A062UCK2</accession>
<reference evidence="2 3" key="1">
    <citation type="journal article" date="2014" name="Antonie Van Leeuwenhoek">
        <title>Hyphomonas beringensis sp. nov. and Hyphomonas chukchiensis sp. nov., isolated from surface seawater of the Bering Sea and Chukchi Sea.</title>
        <authorList>
            <person name="Li C."/>
            <person name="Lai Q."/>
            <person name="Li G."/>
            <person name="Dong C."/>
            <person name="Wang J."/>
            <person name="Liao Y."/>
            <person name="Shao Z."/>
        </authorList>
    </citation>
    <scope>NUCLEOTIDE SEQUENCE [LARGE SCALE GENOMIC DNA]</scope>
    <source>
        <strain evidence="2 3">BH-BN04-4</strain>
    </source>
</reference>